<keyword evidence="5" id="KW-0408">Iron</keyword>
<dbReference type="InterPro" id="IPR036922">
    <property type="entry name" value="Rieske_2Fe-2S_sf"/>
</dbReference>
<dbReference type="STRING" id="590998.Celf_0256"/>
<dbReference type="Proteomes" id="UP000008460">
    <property type="component" value="Chromosome"/>
</dbReference>
<dbReference type="GO" id="GO:0004497">
    <property type="term" value="F:monooxygenase activity"/>
    <property type="evidence" value="ECO:0007669"/>
    <property type="project" value="UniProtKB-ARBA"/>
</dbReference>
<evidence type="ECO:0000256" key="4">
    <source>
        <dbReference type="ARBA" id="ARBA00022723"/>
    </source>
</evidence>
<comment type="function">
    <text evidence="1">Iron-sulfur subunit of the cytochrome bc1 complex, an essential component of the respiratory electron transport chain required for ATP synthesis. The bc1 complex catalyzes the oxidation of menaquinol and the reduction of cytochrome c in the respiratory chain. The bc1 complex operates through a Q-cycle mechanism that couples electron transfer to generation of the proton gradient that drives ATP synthesis.</text>
</comment>
<comment type="cofactor">
    <cofactor evidence="9">
        <name>[2Fe-2S] cluster</name>
        <dbReference type="ChEBI" id="CHEBI:190135"/>
    </cofactor>
</comment>
<evidence type="ECO:0000256" key="3">
    <source>
        <dbReference type="ARBA" id="ARBA00022714"/>
    </source>
</evidence>
<dbReference type="GO" id="GO:0016705">
    <property type="term" value="F:oxidoreductase activity, acting on paired donors, with incorporation or reduction of molecular oxygen"/>
    <property type="evidence" value="ECO:0007669"/>
    <property type="project" value="UniProtKB-ARBA"/>
</dbReference>
<dbReference type="CDD" id="cd03467">
    <property type="entry name" value="Rieske"/>
    <property type="match status" value="1"/>
</dbReference>
<gene>
    <name evidence="12" type="ordered locus">Celf_0256</name>
</gene>
<organism evidence="12 13">
    <name type="scientific">Cellulomonas fimi (strain ATCC 484 / DSM 20113 / JCM 1341 / CCUG 24087 / LMG 16345 / NBRC 15513 / NCIMB 8980 / NCTC 7547 / NRS-133)</name>
    <dbReference type="NCBI Taxonomy" id="590998"/>
    <lineage>
        <taxon>Bacteria</taxon>
        <taxon>Bacillati</taxon>
        <taxon>Actinomycetota</taxon>
        <taxon>Actinomycetes</taxon>
        <taxon>Micrococcales</taxon>
        <taxon>Cellulomonadaceae</taxon>
        <taxon>Cellulomonas</taxon>
    </lineage>
</organism>
<reference evidence="12 13" key="1">
    <citation type="submission" date="2011-04" db="EMBL/GenBank/DDBJ databases">
        <title>Complete sequence of Cellulomonas fimi ATCC 484.</title>
        <authorList>
            <consortium name="US DOE Joint Genome Institute"/>
            <person name="Lucas S."/>
            <person name="Han J."/>
            <person name="Lapidus A."/>
            <person name="Cheng J.-F."/>
            <person name="Goodwin L."/>
            <person name="Pitluck S."/>
            <person name="Peters L."/>
            <person name="Chertkov O."/>
            <person name="Detter J.C."/>
            <person name="Han C."/>
            <person name="Tapia R."/>
            <person name="Land M."/>
            <person name="Hauser L."/>
            <person name="Kyrpides N."/>
            <person name="Ivanova N."/>
            <person name="Ovchinnikova G."/>
            <person name="Pagani I."/>
            <person name="Mead D."/>
            <person name="Brumm P."/>
            <person name="Woyke T."/>
        </authorList>
    </citation>
    <scope>NUCLEOTIDE SEQUENCE [LARGE SCALE GENOMIC DNA]</scope>
    <source>
        <strain evidence="13">ATCC 484 / DSM 20113 / JCM 1341 / NBRC 15513 / NCIMB 8980 / NCTC 7547</strain>
    </source>
</reference>
<protein>
    <recommendedName>
        <fullName evidence="2">Cytochrome bc1 complex Rieske iron-sulfur subunit</fullName>
    </recommendedName>
    <alternativeName>
        <fullName evidence="8">Cytochrome bc1 reductase complex subunit QcrA</fullName>
    </alternativeName>
</protein>
<dbReference type="EMBL" id="CP002666">
    <property type="protein sequence ID" value="AEE44401.1"/>
    <property type="molecule type" value="Genomic_DNA"/>
</dbReference>
<evidence type="ECO:0000313" key="13">
    <source>
        <dbReference type="Proteomes" id="UP000008460"/>
    </source>
</evidence>
<evidence type="ECO:0000256" key="7">
    <source>
        <dbReference type="ARBA" id="ARBA00023157"/>
    </source>
</evidence>
<feature type="domain" description="Rieske" evidence="11">
    <location>
        <begin position="78"/>
        <end position="171"/>
    </location>
</feature>
<name>F4H689_CELFA</name>
<accession>F4H689</accession>
<dbReference type="eggNOG" id="COG0723">
    <property type="taxonomic scope" value="Bacteria"/>
</dbReference>
<feature type="region of interest" description="Disordered" evidence="10">
    <location>
        <begin position="1"/>
        <end position="22"/>
    </location>
</feature>
<dbReference type="InterPro" id="IPR006311">
    <property type="entry name" value="TAT_signal"/>
</dbReference>
<evidence type="ECO:0000256" key="6">
    <source>
        <dbReference type="ARBA" id="ARBA00023014"/>
    </source>
</evidence>
<evidence type="ECO:0000256" key="5">
    <source>
        <dbReference type="ARBA" id="ARBA00023004"/>
    </source>
</evidence>
<dbReference type="GO" id="GO:0046872">
    <property type="term" value="F:metal ion binding"/>
    <property type="evidence" value="ECO:0007669"/>
    <property type="project" value="UniProtKB-KW"/>
</dbReference>
<dbReference type="PRINTS" id="PR00162">
    <property type="entry name" value="RIESKE"/>
</dbReference>
<keyword evidence="4" id="KW-0479">Metal-binding</keyword>
<sequence length="174" mass="16774">MPQTIQESPATPLADAQADPHAGHGCGGCLDRRQVLQRAGLVTVGVAAVSLAAACSSDGAAEGDGAGGDGSQAPAADGSLAQLADVPVGGALAVTDADGNKLLLVQPEAGTVVGLSAVCTHQGCAVVPDGEELSCPCHGSVFDLTGKNVSGPAPEPLPTVDVHVADGAVLLGKA</sequence>
<evidence type="ECO:0000256" key="1">
    <source>
        <dbReference type="ARBA" id="ARBA00002494"/>
    </source>
</evidence>
<keyword evidence="6" id="KW-0411">Iron-sulfur</keyword>
<evidence type="ECO:0000259" key="11">
    <source>
        <dbReference type="PROSITE" id="PS51296"/>
    </source>
</evidence>
<keyword evidence="3" id="KW-0001">2Fe-2S</keyword>
<dbReference type="InterPro" id="IPR017941">
    <property type="entry name" value="Rieske_2Fe-2S"/>
</dbReference>
<dbReference type="HOGENOM" id="CLU_055690_1_4_11"/>
<dbReference type="AlphaFoldDB" id="F4H689"/>
<keyword evidence="13" id="KW-1185">Reference proteome</keyword>
<keyword evidence="7" id="KW-1015">Disulfide bond</keyword>
<evidence type="ECO:0000313" key="12">
    <source>
        <dbReference type="EMBL" id="AEE44401.1"/>
    </source>
</evidence>
<dbReference type="KEGG" id="cfi:Celf_0256"/>
<dbReference type="PANTHER" id="PTHR10134">
    <property type="entry name" value="CYTOCHROME B-C1 COMPLEX SUBUNIT RIESKE, MITOCHONDRIAL"/>
    <property type="match status" value="1"/>
</dbReference>
<dbReference type="GO" id="GO:0016020">
    <property type="term" value="C:membrane"/>
    <property type="evidence" value="ECO:0007669"/>
    <property type="project" value="InterPro"/>
</dbReference>
<evidence type="ECO:0000256" key="9">
    <source>
        <dbReference type="ARBA" id="ARBA00034078"/>
    </source>
</evidence>
<evidence type="ECO:0000256" key="8">
    <source>
        <dbReference type="ARBA" id="ARBA00029586"/>
    </source>
</evidence>
<dbReference type="GO" id="GO:0051537">
    <property type="term" value="F:2 iron, 2 sulfur cluster binding"/>
    <property type="evidence" value="ECO:0007669"/>
    <property type="project" value="UniProtKB-KW"/>
</dbReference>
<proteinExistence type="predicted"/>
<dbReference type="Pfam" id="PF00355">
    <property type="entry name" value="Rieske"/>
    <property type="match status" value="1"/>
</dbReference>
<dbReference type="InterPro" id="IPR005805">
    <property type="entry name" value="Rieske_Fe-S_prot_C"/>
</dbReference>
<dbReference type="SUPFAM" id="SSF50022">
    <property type="entry name" value="ISP domain"/>
    <property type="match status" value="1"/>
</dbReference>
<dbReference type="PROSITE" id="PS51318">
    <property type="entry name" value="TAT"/>
    <property type="match status" value="1"/>
</dbReference>
<dbReference type="PROSITE" id="PS51296">
    <property type="entry name" value="RIESKE"/>
    <property type="match status" value="1"/>
</dbReference>
<evidence type="ECO:0000256" key="2">
    <source>
        <dbReference type="ARBA" id="ARBA00015816"/>
    </source>
</evidence>
<evidence type="ECO:0000256" key="10">
    <source>
        <dbReference type="SAM" id="MobiDB-lite"/>
    </source>
</evidence>
<dbReference type="InterPro" id="IPR014349">
    <property type="entry name" value="Rieske_Fe-S_prot"/>
</dbReference>
<dbReference type="RefSeq" id="WP_013769431.1">
    <property type="nucleotide sequence ID" value="NC_015514.1"/>
</dbReference>
<dbReference type="Gene3D" id="2.102.10.10">
    <property type="entry name" value="Rieske [2Fe-2S] iron-sulphur domain"/>
    <property type="match status" value="1"/>
</dbReference>